<dbReference type="AlphaFoldDB" id="A0A9X3S860"/>
<feature type="domain" description="SnoaL-like" evidence="1">
    <location>
        <begin position="9"/>
        <end position="114"/>
    </location>
</feature>
<evidence type="ECO:0000313" key="2">
    <source>
        <dbReference type="EMBL" id="MDA0164113.1"/>
    </source>
</evidence>
<gene>
    <name evidence="2" type="ORF">OM076_27820</name>
</gene>
<dbReference type="Gene3D" id="3.10.450.50">
    <property type="match status" value="1"/>
</dbReference>
<dbReference type="InterPro" id="IPR032710">
    <property type="entry name" value="NTF2-like_dom_sf"/>
</dbReference>
<evidence type="ECO:0000259" key="1">
    <source>
        <dbReference type="Pfam" id="PF12680"/>
    </source>
</evidence>
<proteinExistence type="predicted"/>
<dbReference type="RefSeq" id="WP_270043363.1">
    <property type="nucleotide sequence ID" value="NZ_JAPDOD010000030.1"/>
</dbReference>
<dbReference type="SUPFAM" id="SSF54427">
    <property type="entry name" value="NTF2-like"/>
    <property type="match status" value="1"/>
</dbReference>
<dbReference type="PANTHER" id="PTHR41252:SF1">
    <property type="entry name" value="BLR2505 PROTEIN"/>
    <property type="match status" value="1"/>
</dbReference>
<dbReference type="PANTHER" id="PTHR41252">
    <property type="entry name" value="BLR2505 PROTEIN"/>
    <property type="match status" value="1"/>
</dbReference>
<protein>
    <submittedName>
        <fullName evidence="2">Nuclear transport factor 2 family protein</fullName>
    </submittedName>
</protein>
<dbReference type="Pfam" id="PF12680">
    <property type="entry name" value="SnoaL_2"/>
    <property type="match status" value="1"/>
</dbReference>
<comment type="caution">
    <text evidence="2">The sequence shown here is derived from an EMBL/GenBank/DDBJ whole genome shotgun (WGS) entry which is preliminary data.</text>
</comment>
<name>A0A9X3S860_9ACTN</name>
<evidence type="ECO:0000313" key="3">
    <source>
        <dbReference type="Proteomes" id="UP001149140"/>
    </source>
</evidence>
<sequence>MAQPSVEQVRGVYDAFARGDVDAVFAAMTPEIEWDESEGMPYGGVYHGREEIVANVFGPILADVEGFTADPDEILALDEARVIARGRHGGTGAAGPVDARFVHIWTITDGHVSRYEQLADTRKFCDAVGK</sequence>
<keyword evidence="3" id="KW-1185">Reference proteome</keyword>
<dbReference type="EMBL" id="JAPDOD010000030">
    <property type="protein sequence ID" value="MDA0164113.1"/>
    <property type="molecule type" value="Genomic_DNA"/>
</dbReference>
<reference evidence="2" key="1">
    <citation type="submission" date="2022-10" db="EMBL/GenBank/DDBJ databases">
        <title>The WGS of Solirubrobacter ginsenosidimutans DSM 21036.</title>
        <authorList>
            <person name="Jiang Z."/>
        </authorList>
    </citation>
    <scope>NUCLEOTIDE SEQUENCE</scope>
    <source>
        <strain evidence="2">DSM 21036</strain>
    </source>
</reference>
<organism evidence="2 3">
    <name type="scientific">Solirubrobacter ginsenosidimutans</name>
    <dbReference type="NCBI Taxonomy" id="490573"/>
    <lineage>
        <taxon>Bacteria</taxon>
        <taxon>Bacillati</taxon>
        <taxon>Actinomycetota</taxon>
        <taxon>Thermoleophilia</taxon>
        <taxon>Solirubrobacterales</taxon>
        <taxon>Solirubrobacteraceae</taxon>
        <taxon>Solirubrobacter</taxon>
    </lineage>
</organism>
<dbReference type="InterPro" id="IPR037401">
    <property type="entry name" value="SnoaL-like"/>
</dbReference>
<accession>A0A9X3S860</accession>
<dbReference type="Proteomes" id="UP001149140">
    <property type="component" value="Unassembled WGS sequence"/>
</dbReference>